<keyword evidence="1" id="KW-0812">Transmembrane</keyword>
<name>A0A2J6RBM0_HYAVF</name>
<gene>
    <name evidence="2" type="ORF">L207DRAFT_435016</name>
</gene>
<organism evidence="2 3">
    <name type="scientific">Hyaloscypha variabilis (strain UAMH 11265 / GT02V1 / F)</name>
    <name type="common">Meliniomyces variabilis</name>
    <dbReference type="NCBI Taxonomy" id="1149755"/>
    <lineage>
        <taxon>Eukaryota</taxon>
        <taxon>Fungi</taxon>
        <taxon>Dikarya</taxon>
        <taxon>Ascomycota</taxon>
        <taxon>Pezizomycotina</taxon>
        <taxon>Leotiomycetes</taxon>
        <taxon>Helotiales</taxon>
        <taxon>Hyaloscyphaceae</taxon>
        <taxon>Hyaloscypha</taxon>
        <taxon>Hyaloscypha variabilis</taxon>
    </lineage>
</organism>
<dbReference type="Proteomes" id="UP000235786">
    <property type="component" value="Unassembled WGS sequence"/>
</dbReference>
<feature type="transmembrane region" description="Helical" evidence="1">
    <location>
        <begin position="356"/>
        <end position="378"/>
    </location>
</feature>
<dbReference type="OrthoDB" id="9451547at2759"/>
<evidence type="ECO:0000256" key="1">
    <source>
        <dbReference type="SAM" id="Phobius"/>
    </source>
</evidence>
<dbReference type="AlphaFoldDB" id="A0A2J6RBM0"/>
<feature type="transmembrane region" description="Helical" evidence="1">
    <location>
        <begin position="390"/>
        <end position="421"/>
    </location>
</feature>
<feature type="transmembrane region" description="Helical" evidence="1">
    <location>
        <begin position="223"/>
        <end position="241"/>
    </location>
</feature>
<evidence type="ECO:0000313" key="2">
    <source>
        <dbReference type="EMBL" id="PMD35897.1"/>
    </source>
</evidence>
<proteinExistence type="predicted"/>
<reference evidence="2 3" key="1">
    <citation type="submission" date="2016-04" db="EMBL/GenBank/DDBJ databases">
        <title>A degradative enzymes factory behind the ericoid mycorrhizal symbiosis.</title>
        <authorList>
            <consortium name="DOE Joint Genome Institute"/>
            <person name="Martino E."/>
            <person name="Morin E."/>
            <person name="Grelet G."/>
            <person name="Kuo A."/>
            <person name="Kohler A."/>
            <person name="Daghino S."/>
            <person name="Barry K."/>
            <person name="Choi C."/>
            <person name="Cichocki N."/>
            <person name="Clum A."/>
            <person name="Copeland A."/>
            <person name="Hainaut M."/>
            <person name="Haridas S."/>
            <person name="Labutti K."/>
            <person name="Lindquist E."/>
            <person name="Lipzen A."/>
            <person name="Khouja H.-R."/>
            <person name="Murat C."/>
            <person name="Ohm R."/>
            <person name="Olson A."/>
            <person name="Spatafora J."/>
            <person name="Veneault-Fourrey C."/>
            <person name="Henrissat B."/>
            <person name="Grigoriev I."/>
            <person name="Martin F."/>
            <person name="Perotto S."/>
        </authorList>
    </citation>
    <scope>NUCLEOTIDE SEQUENCE [LARGE SCALE GENOMIC DNA]</scope>
    <source>
        <strain evidence="2 3">F</strain>
    </source>
</reference>
<evidence type="ECO:0000313" key="3">
    <source>
        <dbReference type="Proteomes" id="UP000235786"/>
    </source>
</evidence>
<protein>
    <submittedName>
        <fullName evidence="2">Uncharacterized protein</fullName>
    </submittedName>
</protein>
<keyword evidence="3" id="KW-1185">Reference proteome</keyword>
<feature type="transmembrane region" description="Helical" evidence="1">
    <location>
        <begin position="321"/>
        <end position="344"/>
    </location>
</feature>
<dbReference type="PANTHER" id="PTHR35043:SF7">
    <property type="entry name" value="TRANSCRIPTION FACTOR DOMAIN-CONTAINING PROTEIN"/>
    <property type="match status" value="1"/>
</dbReference>
<keyword evidence="1" id="KW-0472">Membrane</keyword>
<accession>A0A2J6RBM0</accession>
<sequence length="438" mass="48789">MHFNRGVSISHLGARQAATSSQQNITSSFIKSPNTRGTLDILFSSLFTTLICVWALQHLNIPPPFPQATSWRQTVYHFSARLLNQIKFLILTLICPEIWIGKAFQDFMVARRSCRDMRNLAKADGVAWTMTHACFANLGGFKFKVKGEPWLADMLGATSSRSTISLAMRECGAIDRLPQLSAAQIHGMSNTSALGKTVACVQISWFMLQIITRVAKHLPISQLEVATLAFVICSILMYLPFSSIPRGITASVEVNLDCPIHGERLHHFASDLLKLGGYSGFALHFWPGGIHQRPNLMFPPPNDIVRDDGPRITKHNEVQQYCYGKIGLALAGTLFGVVHCLAWSLDFPTPAERIVWRTSSLFISLAFVSWPMSFILFLKLADGPGRKTFVVLWVLTLISNVVYALARAALLVLVLRCLFYLPVEAFVLTWADEIPHFS</sequence>
<dbReference type="PANTHER" id="PTHR35043">
    <property type="entry name" value="TRANSCRIPTION FACTOR DOMAIN-CONTAINING PROTEIN"/>
    <property type="match status" value="1"/>
</dbReference>
<dbReference type="EMBL" id="KZ613951">
    <property type="protein sequence ID" value="PMD35897.1"/>
    <property type="molecule type" value="Genomic_DNA"/>
</dbReference>
<keyword evidence="1" id="KW-1133">Transmembrane helix</keyword>